<keyword evidence="1" id="KW-0732">Signal</keyword>
<accession>A0A6P8IJG6</accession>
<evidence type="ECO:0000256" key="1">
    <source>
        <dbReference type="SAM" id="SignalP"/>
    </source>
</evidence>
<dbReference type="OrthoDB" id="5982856at2759"/>
<keyword evidence="2" id="KW-1185">Reference proteome</keyword>
<organism evidence="2 3">
    <name type="scientific">Actinia tenebrosa</name>
    <name type="common">Australian red waratah sea anemone</name>
    <dbReference type="NCBI Taxonomy" id="6105"/>
    <lineage>
        <taxon>Eukaryota</taxon>
        <taxon>Metazoa</taxon>
        <taxon>Cnidaria</taxon>
        <taxon>Anthozoa</taxon>
        <taxon>Hexacorallia</taxon>
        <taxon>Actiniaria</taxon>
        <taxon>Actiniidae</taxon>
        <taxon>Actinia</taxon>
    </lineage>
</organism>
<name>A0A6P8IJG6_ACTTE</name>
<dbReference type="GeneID" id="116301655"/>
<protein>
    <submittedName>
        <fullName evidence="3">Uncharacterized protein LOC116301655 isoform X1</fullName>
    </submittedName>
</protein>
<evidence type="ECO:0000313" key="3">
    <source>
        <dbReference type="RefSeq" id="XP_031566603.1"/>
    </source>
</evidence>
<dbReference type="RefSeq" id="XP_031566603.1">
    <property type="nucleotide sequence ID" value="XM_031710743.1"/>
</dbReference>
<reference evidence="3" key="1">
    <citation type="submission" date="2025-08" db="UniProtKB">
        <authorList>
            <consortium name="RefSeq"/>
        </authorList>
    </citation>
    <scope>IDENTIFICATION</scope>
    <source>
        <tissue evidence="3">Tentacle</tissue>
    </source>
</reference>
<feature type="chain" id="PRO_5028044026" evidence="1">
    <location>
        <begin position="24"/>
        <end position="190"/>
    </location>
</feature>
<proteinExistence type="predicted"/>
<evidence type="ECO:0000313" key="2">
    <source>
        <dbReference type="Proteomes" id="UP000515163"/>
    </source>
</evidence>
<sequence length="190" mass="21930">MIFRMFKIWILISLRLMMMFTLAKMTEGLECKRSSSVLNGTPCRHNGEVVSDRKACEAMSPKCCSFSVGFLSCFVNKDYKENQVCNKKEISLVEQLAIDSDKHDELFAVGPVLSTHQVVSELHCLDLCYRNHLCNVYNYQYGGRRSKTKVCELLLDVDTIGTKRDFRYRMVDHNERKVLFTNSECKETQG</sequence>
<gene>
    <name evidence="3" type="primary">LOC116301655</name>
</gene>
<feature type="signal peptide" evidence="1">
    <location>
        <begin position="1"/>
        <end position="23"/>
    </location>
</feature>
<dbReference type="AlphaFoldDB" id="A0A6P8IJG6"/>
<dbReference type="InParanoid" id="A0A6P8IJG6"/>
<dbReference type="KEGG" id="aten:116301655"/>
<dbReference type="Proteomes" id="UP000515163">
    <property type="component" value="Unplaced"/>
</dbReference>